<keyword evidence="1" id="KW-0378">Hydrolase</keyword>
<reference evidence="3 4" key="1">
    <citation type="submission" date="2019-05" db="EMBL/GenBank/DDBJ databases">
        <title>Draft Whole-Genome sequence of the green sulfur bacterium Prosthecochloris vibrioformis DSM 260.</title>
        <authorList>
            <person name="Meyer T.E."/>
            <person name="Kyndt J.A."/>
        </authorList>
    </citation>
    <scope>NUCLEOTIDE SEQUENCE [LARGE SCALE GENOMIC DNA]</scope>
    <source>
        <strain evidence="3 4">DSM 260</strain>
    </source>
</reference>
<dbReference type="AlphaFoldDB" id="A0A5C4RZM3"/>
<dbReference type="PANTHER" id="PTHR43283">
    <property type="entry name" value="BETA-LACTAMASE-RELATED"/>
    <property type="match status" value="1"/>
</dbReference>
<name>A0A5C4RZM3_PROVB</name>
<dbReference type="Gene3D" id="3.40.710.10">
    <property type="entry name" value="DD-peptidase/beta-lactamase superfamily"/>
    <property type="match status" value="1"/>
</dbReference>
<gene>
    <name evidence="3" type="ORF">FGF68_06435</name>
</gene>
<evidence type="ECO:0000256" key="1">
    <source>
        <dbReference type="ARBA" id="ARBA00022801"/>
    </source>
</evidence>
<protein>
    <submittedName>
        <fullName evidence="3">Beta-lactamase family protein</fullName>
    </submittedName>
</protein>
<evidence type="ECO:0000313" key="3">
    <source>
        <dbReference type="EMBL" id="TNJ36696.1"/>
    </source>
</evidence>
<evidence type="ECO:0000259" key="2">
    <source>
        <dbReference type="Pfam" id="PF00144"/>
    </source>
</evidence>
<dbReference type="GO" id="GO:0016787">
    <property type="term" value="F:hydrolase activity"/>
    <property type="evidence" value="ECO:0007669"/>
    <property type="project" value="UniProtKB-KW"/>
</dbReference>
<dbReference type="SUPFAM" id="SSF56601">
    <property type="entry name" value="beta-lactamase/transpeptidase-like"/>
    <property type="match status" value="1"/>
</dbReference>
<dbReference type="InterPro" id="IPR012338">
    <property type="entry name" value="Beta-lactam/transpept-like"/>
</dbReference>
<comment type="caution">
    <text evidence="3">The sequence shown here is derived from an EMBL/GenBank/DDBJ whole genome shotgun (WGS) entry which is preliminary data.</text>
</comment>
<dbReference type="PANTHER" id="PTHR43283:SF11">
    <property type="entry name" value="BETA-LACTAMASE-RELATED DOMAIN-CONTAINING PROTEIN"/>
    <property type="match status" value="1"/>
</dbReference>
<accession>A0A5C4RZM3</accession>
<dbReference type="InterPro" id="IPR001466">
    <property type="entry name" value="Beta-lactam-related"/>
</dbReference>
<dbReference type="Pfam" id="PF00144">
    <property type="entry name" value="Beta-lactamase"/>
    <property type="match status" value="1"/>
</dbReference>
<dbReference type="EMBL" id="VDCI01000004">
    <property type="protein sequence ID" value="TNJ36696.1"/>
    <property type="molecule type" value="Genomic_DNA"/>
</dbReference>
<dbReference type="Proteomes" id="UP000309544">
    <property type="component" value="Unassembled WGS sequence"/>
</dbReference>
<dbReference type="RefSeq" id="WP_068866368.1">
    <property type="nucleotide sequence ID" value="NZ_VDCI01000004.1"/>
</dbReference>
<sequence length="375" mass="41580">MAILYVLGILLLGSPPAVERPLDFAPVRELAASAIADSTFPAASIAVIYRGEILFHEAFGNLTYAPHAPRATTSTIFDLASLTKPIVTTAILQQLTERDSLDLNQRVANYIPSFGQNGKEHITIENLLLHNSGLRGHEYYIETCASPEEVIDTICRDTLVAPRGKETIYSDPGFMILGKVLETITGKSLAENFRVRFSEPLGMHSTMFTPPDTQLYRIAPTEQDTLWNLDASRPLVHDHNTALLGGIAGQAGLFSTTGDLARFVTMYMQGGTLDGTEYLKASTIRKFSRRHGDDRALGWDMRSKDGTSSSGDYFSEKTYGHLGFTGTSIWIDPKKELAVILLTNRVWPTAENRKIRKFRPELHNTVIRCLGFQDE</sequence>
<keyword evidence="4" id="KW-1185">Reference proteome</keyword>
<organism evidence="3 4">
    <name type="scientific">Prosthecochloris vibrioformis</name>
    <name type="common">Chlorobium vibrioforme</name>
    <dbReference type="NCBI Taxonomy" id="1098"/>
    <lineage>
        <taxon>Bacteria</taxon>
        <taxon>Pseudomonadati</taxon>
        <taxon>Chlorobiota</taxon>
        <taxon>Chlorobiia</taxon>
        <taxon>Chlorobiales</taxon>
        <taxon>Chlorobiaceae</taxon>
        <taxon>Prosthecochloris</taxon>
    </lineage>
</organism>
<feature type="domain" description="Beta-lactamase-related" evidence="2">
    <location>
        <begin position="30"/>
        <end position="354"/>
    </location>
</feature>
<dbReference type="InterPro" id="IPR050789">
    <property type="entry name" value="Diverse_Enzym_Activities"/>
</dbReference>
<evidence type="ECO:0000313" key="4">
    <source>
        <dbReference type="Proteomes" id="UP000309544"/>
    </source>
</evidence>
<proteinExistence type="predicted"/>